<evidence type="ECO:0000313" key="3">
    <source>
        <dbReference type="Proteomes" id="UP000799764"/>
    </source>
</evidence>
<dbReference type="AlphaFoldDB" id="A0A9P4UC25"/>
<name>A0A9P4UC25_9PLEO</name>
<feature type="compositionally biased region" description="Polar residues" evidence="1">
    <location>
        <begin position="39"/>
        <end position="48"/>
    </location>
</feature>
<dbReference type="EMBL" id="MU001502">
    <property type="protein sequence ID" value="KAF2443888.1"/>
    <property type="molecule type" value="Genomic_DNA"/>
</dbReference>
<feature type="region of interest" description="Disordered" evidence="1">
    <location>
        <begin position="1"/>
        <end position="53"/>
    </location>
</feature>
<organism evidence="2 3">
    <name type="scientific">Karstenula rhodostoma CBS 690.94</name>
    <dbReference type="NCBI Taxonomy" id="1392251"/>
    <lineage>
        <taxon>Eukaryota</taxon>
        <taxon>Fungi</taxon>
        <taxon>Dikarya</taxon>
        <taxon>Ascomycota</taxon>
        <taxon>Pezizomycotina</taxon>
        <taxon>Dothideomycetes</taxon>
        <taxon>Pleosporomycetidae</taxon>
        <taxon>Pleosporales</taxon>
        <taxon>Massarineae</taxon>
        <taxon>Didymosphaeriaceae</taxon>
        <taxon>Karstenula</taxon>
    </lineage>
</organism>
<feature type="compositionally biased region" description="Low complexity" evidence="1">
    <location>
        <begin position="377"/>
        <end position="387"/>
    </location>
</feature>
<sequence>MPGASGGGRGRVSDMTGDGKKKAIAKTGSGSSRAVAHQLPSSSKISGNHRTESEEGWLRRICDDARKNSYMTGLPTFWAQEMWSYDEDDAHPAPKSAKALDRLKVRFLGHLALAFGERGVWNSPTIAMVREDFQNSTAIIRLSRMSGAGERSDLKDAGTKFAQAFTTIHESFAREHISEWKDLDEVVFRLYKSRILEAAGNLRTLWWSHQDKIHNTIAKMSGLYDDDGYTSRDDAIGDAIVGLNGSIIAIISARPTVPNELETRLKALVLESYKLFQLEGSLIRERLRSVLGSSLADGIYDNIQVLIQPTKSVQTFVRTAQALKGFRTVQFKRGDPSACDCSSPLSSHEVGTASQVGVPASSQAPHDTQHHVDTDDSSSSVSPCSSSTDHEKMLSDIHPSIKSAAWHLLAFVLKDRVPEPESEGYYLFGFPACRNEDEIQKLGGLYRAILTSMQTSVAAVLTQVCHAVIKCQLPQVFGEHRWESFRAELPYLEGFVTTPTEERATVFRLVQFLRSKSDSNPPPVLIRDYGFHLCRMREEVEVLKDIYRRTLGRLSVFDLHHACITNTLLETVQGAGILFELKHRRFLKNQGPRPQMGYEKNTLPFQFDQGIFKNKKIKRRGMQLN</sequence>
<accession>A0A9P4UC25</accession>
<reference evidence="2" key="1">
    <citation type="journal article" date="2020" name="Stud. Mycol.">
        <title>101 Dothideomycetes genomes: a test case for predicting lifestyles and emergence of pathogens.</title>
        <authorList>
            <person name="Haridas S."/>
            <person name="Albert R."/>
            <person name="Binder M."/>
            <person name="Bloem J."/>
            <person name="Labutti K."/>
            <person name="Salamov A."/>
            <person name="Andreopoulos B."/>
            <person name="Baker S."/>
            <person name="Barry K."/>
            <person name="Bills G."/>
            <person name="Bluhm B."/>
            <person name="Cannon C."/>
            <person name="Castanera R."/>
            <person name="Culley D."/>
            <person name="Daum C."/>
            <person name="Ezra D."/>
            <person name="Gonzalez J."/>
            <person name="Henrissat B."/>
            <person name="Kuo A."/>
            <person name="Liang C."/>
            <person name="Lipzen A."/>
            <person name="Lutzoni F."/>
            <person name="Magnuson J."/>
            <person name="Mondo S."/>
            <person name="Nolan M."/>
            <person name="Ohm R."/>
            <person name="Pangilinan J."/>
            <person name="Park H.-J."/>
            <person name="Ramirez L."/>
            <person name="Alfaro M."/>
            <person name="Sun H."/>
            <person name="Tritt A."/>
            <person name="Yoshinaga Y."/>
            <person name="Zwiers L.-H."/>
            <person name="Turgeon B."/>
            <person name="Goodwin S."/>
            <person name="Spatafora J."/>
            <person name="Crous P."/>
            <person name="Grigoriev I."/>
        </authorList>
    </citation>
    <scope>NUCLEOTIDE SEQUENCE</scope>
    <source>
        <strain evidence="2">CBS 690.94</strain>
    </source>
</reference>
<keyword evidence="3" id="KW-1185">Reference proteome</keyword>
<feature type="compositionally biased region" description="Polar residues" evidence="1">
    <location>
        <begin position="352"/>
        <end position="364"/>
    </location>
</feature>
<feature type="compositionally biased region" description="Gly residues" evidence="1">
    <location>
        <begin position="1"/>
        <end position="10"/>
    </location>
</feature>
<evidence type="ECO:0000313" key="2">
    <source>
        <dbReference type="EMBL" id="KAF2443888.1"/>
    </source>
</evidence>
<evidence type="ECO:0000256" key="1">
    <source>
        <dbReference type="SAM" id="MobiDB-lite"/>
    </source>
</evidence>
<comment type="caution">
    <text evidence="2">The sequence shown here is derived from an EMBL/GenBank/DDBJ whole genome shotgun (WGS) entry which is preliminary data.</text>
</comment>
<dbReference type="OrthoDB" id="4851849at2759"/>
<dbReference type="Proteomes" id="UP000799764">
    <property type="component" value="Unassembled WGS sequence"/>
</dbReference>
<proteinExistence type="predicted"/>
<protein>
    <submittedName>
        <fullName evidence="2">Uncharacterized protein</fullName>
    </submittedName>
</protein>
<feature type="region of interest" description="Disordered" evidence="1">
    <location>
        <begin position="352"/>
        <end position="391"/>
    </location>
</feature>
<gene>
    <name evidence="2" type="ORF">P171DRAFT_474034</name>
</gene>